<proteinExistence type="predicted"/>
<dbReference type="EMBL" id="JBBNAF010000007">
    <property type="protein sequence ID" value="KAK9127858.1"/>
    <property type="molecule type" value="Genomic_DNA"/>
</dbReference>
<organism evidence="2 3">
    <name type="scientific">Stephania yunnanensis</name>
    <dbReference type="NCBI Taxonomy" id="152371"/>
    <lineage>
        <taxon>Eukaryota</taxon>
        <taxon>Viridiplantae</taxon>
        <taxon>Streptophyta</taxon>
        <taxon>Embryophyta</taxon>
        <taxon>Tracheophyta</taxon>
        <taxon>Spermatophyta</taxon>
        <taxon>Magnoliopsida</taxon>
        <taxon>Ranunculales</taxon>
        <taxon>Menispermaceae</taxon>
        <taxon>Menispermoideae</taxon>
        <taxon>Cissampelideae</taxon>
        <taxon>Stephania</taxon>
    </lineage>
</organism>
<comment type="caution">
    <text evidence="2">The sequence shown here is derived from an EMBL/GenBank/DDBJ whole genome shotgun (WGS) entry which is preliminary data.</text>
</comment>
<protein>
    <submittedName>
        <fullName evidence="2">Uncharacterized protein</fullName>
    </submittedName>
</protein>
<name>A0AAP0J5L6_9MAGN</name>
<dbReference type="AlphaFoldDB" id="A0AAP0J5L6"/>
<evidence type="ECO:0000313" key="2">
    <source>
        <dbReference type="EMBL" id="KAK9127858.1"/>
    </source>
</evidence>
<reference evidence="2 3" key="1">
    <citation type="submission" date="2024-01" db="EMBL/GenBank/DDBJ databases">
        <title>Genome assemblies of Stephania.</title>
        <authorList>
            <person name="Yang L."/>
        </authorList>
    </citation>
    <scope>NUCLEOTIDE SEQUENCE [LARGE SCALE GENOMIC DNA]</scope>
    <source>
        <strain evidence="2">YNDBR</strain>
        <tissue evidence="2">Leaf</tissue>
    </source>
</reference>
<evidence type="ECO:0000313" key="3">
    <source>
        <dbReference type="Proteomes" id="UP001420932"/>
    </source>
</evidence>
<feature type="region of interest" description="Disordered" evidence="1">
    <location>
        <begin position="50"/>
        <end position="75"/>
    </location>
</feature>
<gene>
    <name evidence="2" type="ORF">Syun_016655</name>
</gene>
<dbReference type="Proteomes" id="UP001420932">
    <property type="component" value="Unassembled WGS sequence"/>
</dbReference>
<evidence type="ECO:0000256" key="1">
    <source>
        <dbReference type="SAM" id="MobiDB-lite"/>
    </source>
</evidence>
<keyword evidence="3" id="KW-1185">Reference proteome</keyword>
<accession>A0AAP0J5L6</accession>
<sequence length="75" mass="8677">MDITRSFDYQNEQKFHELGERLSPKTQGEYNDLLFGGDFHIVAPTMSQVSIERTKSSRKMKKENSNLIPKVPFNA</sequence>